<keyword evidence="3 5" id="KW-0375">Hydrogen ion transport</keyword>
<evidence type="ECO:0000256" key="4">
    <source>
        <dbReference type="ARBA" id="ARBA00023065"/>
    </source>
</evidence>
<proteinExistence type="inferred from homology"/>
<sequence>MVWWLISVPYEDSQKKTFKQIEKSLQEQRICDAVYEFRVPKLKTTTLDTLIQLGDDLAKHDQTVESIMGKVLRTLSEVSDTPEEDFIPTVVLPNEQTLSAEVFTTFFVWDENQYLLSRNLTDIVSTIIKKCARYDEELRTKTTEYQTLKNNISTLERKTSGPLATRSLDGIIRPEHVTVKESEYLQTLFIVVPKKDQLYFEQNYEDLTTDDASNVQESDVFNHTVGMCVVPGSLDVVTEEQDSILYSVVLLKKLAQDFKKACSLPSRRWVVRDFQFDQSRYQLSQLEEEELKEKSEGLKRDLNDWTRVAFSEVYSAWLHLKAIRVFVESVLRYGLPPQFCSILLNVSKNESKVHKFFRDQYKHLLSDQPTEVSDSSASTFGILHGLEFHPYVLLTLNVNNYPLLKMGK</sequence>
<dbReference type="EMBL" id="JAOPGA020000476">
    <property type="protein sequence ID" value="KAL0478878.1"/>
    <property type="molecule type" value="Genomic_DNA"/>
</dbReference>
<evidence type="ECO:0000256" key="6">
    <source>
        <dbReference type="SAM" id="Coils"/>
    </source>
</evidence>
<gene>
    <name evidence="7" type="ORF">AKO1_010742</name>
</gene>
<dbReference type="Gene3D" id="3.30.70.1180">
    <property type="entry name" value="Vacuolar atp synthase subunit c, domain 1"/>
    <property type="match status" value="1"/>
</dbReference>
<protein>
    <recommendedName>
        <fullName evidence="5">V-type proton ATPase subunit C</fullName>
    </recommendedName>
</protein>
<dbReference type="PANTHER" id="PTHR10137:SF0">
    <property type="entry name" value="V-TYPE PROTON ATPASE SUBUNIT C"/>
    <property type="match status" value="1"/>
</dbReference>
<evidence type="ECO:0000256" key="1">
    <source>
        <dbReference type="ARBA" id="ARBA00006138"/>
    </source>
</evidence>
<name>A0AAW2YNB7_9EUKA</name>
<keyword evidence="4 5" id="KW-0406">Ion transport</keyword>
<feature type="coiled-coil region" evidence="6">
    <location>
        <begin position="281"/>
        <end position="308"/>
    </location>
</feature>
<dbReference type="PANTHER" id="PTHR10137">
    <property type="entry name" value="V-TYPE PROTON ATPASE SUBUNIT C"/>
    <property type="match status" value="1"/>
</dbReference>
<keyword evidence="8" id="KW-1185">Reference proteome</keyword>
<dbReference type="Gene3D" id="3.30.70.100">
    <property type="match status" value="1"/>
</dbReference>
<dbReference type="SUPFAM" id="SSF118203">
    <property type="entry name" value="Vacuolar ATP synthase subunit C"/>
    <property type="match status" value="1"/>
</dbReference>
<dbReference type="Pfam" id="PF03223">
    <property type="entry name" value="V-ATPase_C"/>
    <property type="match status" value="1"/>
</dbReference>
<dbReference type="InterPro" id="IPR004907">
    <property type="entry name" value="ATPase_V1-cplx_csu"/>
</dbReference>
<organism evidence="7 8">
    <name type="scientific">Acrasis kona</name>
    <dbReference type="NCBI Taxonomy" id="1008807"/>
    <lineage>
        <taxon>Eukaryota</taxon>
        <taxon>Discoba</taxon>
        <taxon>Heterolobosea</taxon>
        <taxon>Tetramitia</taxon>
        <taxon>Eutetramitia</taxon>
        <taxon>Acrasidae</taxon>
        <taxon>Acrasis</taxon>
    </lineage>
</organism>
<feature type="coiled-coil region" evidence="6">
    <location>
        <begin position="131"/>
        <end position="158"/>
    </location>
</feature>
<dbReference type="InterPro" id="IPR036132">
    <property type="entry name" value="Vac_ATP_synth_c_sf"/>
</dbReference>
<keyword evidence="6" id="KW-0175">Coiled coil</keyword>
<evidence type="ECO:0000256" key="3">
    <source>
        <dbReference type="ARBA" id="ARBA00022781"/>
    </source>
</evidence>
<evidence type="ECO:0000256" key="5">
    <source>
        <dbReference type="RuleBase" id="RU364010"/>
    </source>
</evidence>
<comment type="function">
    <text evidence="5">Subunit of the V1 complex of vacuolar(H+)-ATPase (V-ATPase), a multisubunit enzyme composed of a peripheral complex (V1) that hydrolyzes ATP and a membrane integral complex (V0) that translocates protons. V-ATPase is responsible for acidifying and maintaining the pH of intracellular compartments and in some cell types, is targeted to the plasma membrane, where it is responsible for acidifying the extracellular environment. Subunit C is necessary for the assembly of the catalytic sector of the enzyme and is likely to have a specific function in its catalytic activity.</text>
</comment>
<reference evidence="7 8" key="1">
    <citation type="submission" date="2024-03" db="EMBL/GenBank/DDBJ databases">
        <title>The Acrasis kona genome and developmental transcriptomes reveal deep origins of eukaryotic multicellular pathways.</title>
        <authorList>
            <person name="Sheikh S."/>
            <person name="Fu C.-J."/>
            <person name="Brown M.W."/>
            <person name="Baldauf S.L."/>
        </authorList>
    </citation>
    <scope>NUCLEOTIDE SEQUENCE [LARGE SCALE GENOMIC DNA]</scope>
    <source>
        <strain evidence="7 8">ATCC MYA-3509</strain>
    </source>
</reference>
<dbReference type="GO" id="GO:0000221">
    <property type="term" value="C:vacuolar proton-transporting V-type ATPase, V1 domain"/>
    <property type="evidence" value="ECO:0007669"/>
    <property type="project" value="TreeGrafter"/>
</dbReference>
<keyword evidence="2 5" id="KW-0813">Transport</keyword>
<evidence type="ECO:0000313" key="7">
    <source>
        <dbReference type="EMBL" id="KAL0478878.1"/>
    </source>
</evidence>
<dbReference type="AlphaFoldDB" id="A0AAW2YNB7"/>
<accession>A0AAW2YNB7</accession>
<dbReference type="Proteomes" id="UP001431209">
    <property type="component" value="Unassembled WGS sequence"/>
</dbReference>
<dbReference type="GO" id="GO:0046961">
    <property type="term" value="F:proton-transporting ATPase activity, rotational mechanism"/>
    <property type="evidence" value="ECO:0007669"/>
    <property type="project" value="InterPro"/>
</dbReference>
<comment type="subunit">
    <text evidence="5">V-ATPase is a heteromultimeric enzyme composed of a peripheral catalytic V1 complex (components A to H) attached to an integral membrane V0 proton pore complex.</text>
</comment>
<comment type="similarity">
    <text evidence="1 5">Belongs to the V-ATPase C subunit family.</text>
</comment>
<dbReference type="CDD" id="cd14785">
    <property type="entry name" value="V-ATPase_C"/>
    <property type="match status" value="1"/>
</dbReference>
<comment type="caution">
    <text evidence="7">The sequence shown here is derived from an EMBL/GenBank/DDBJ whole genome shotgun (WGS) entry which is preliminary data.</text>
</comment>
<evidence type="ECO:0000256" key="2">
    <source>
        <dbReference type="ARBA" id="ARBA00022448"/>
    </source>
</evidence>
<dbReference type="Gene3D" id="1.20.1460.10">
    <property type="entry name" value="subunit c (vma5p) of the yeast v-atpase, domain 2"/>
    <property type="match status" value="1"/>
</dbReference>
<evidence type="ECO:0000313" key="8">
    <source>
        <dbReference type="Proteomes" id="UP001431209"/>
    </source>
</evidence>